<evidence type="ECO:0000256" key="1">
    <source>
        <dbReference type="ARBA" id="ARBA00004370"/>
    </source>
</evidence>
<reference evidence="16" key="2">
    <citation type="submission" date="2025-09" db="UniProtKB">
        <authorList>
            <consortium name="Ensembl"/>
        </authorList>
    </citation>
    <scope>IDENTIFICATION</scope>
</reference>
<evidence type="ECO:0000313" key="16">
    <source>
        <dbReference type="Ensembl" id="ENSPMGP00000013398.1"/>
    </source>
</evidence>
<keyword evidence="9 14" id="KW-0472">Membrane</keyword>
<sequence>MWIQNGKLYSFPDLTTCNHPVTFQIHLYFVSLKFCACIAVTLWWTHLLIFVIVPDCHFTINIKLHNNLHFYVGTLQIEIGAKEKNKELYKPYCDGNVNYILKSNKYVRYFSRRRVESIVDDEVTKLLWRLEVLLRYSIMLPGLRVALAITGILLIALTTLVGFLPELRSRLSEEVHLMCYCMFVRVLGTYLKNKLKNSGICVANHITPIDVIIQANDGCYSLVGQLHVSLMGILKKAMVKPSSGQNVQLQDGKDAVKHVGLLIMVLICSFAFRLGDHVADRLPILIFPEGTCINNTSLMMFKKGSSEVGLYASCPFPHDLRLAFWNSTKIGIVNYLLRILSSWAIVCSVWYLSPINRKISAVEFANRMKPAITSQEGLVDLQQKLYSKVPMGDQDMGEPYKKMLFENKL</sequence>
<evidence type="ECO:0000256" key="6">
    <source>
        <dbReference type="ARBA" id="ARBA00022692"/>
    </source>
</evidence>
<keyword evidence="10" id="KW-0594">Phospholipid biosynthesis</keyword>
<keyword evidence="4" id="KW-0444">Lipid biosynthesis</keyword>
<dbReference type="GO" id="GO:0008654">
    <property type="term" value="P:phospholipid biosynthetic process"/>
    <property type="evidence" value="ECO:0007669"/>
    <property type="project" value="UniProtKB-KW"/>
</dbReference>
<evidence type="ECO:0000256" key="7">
    <source>
        <dbReference type="ARBA" id="ARBA00022989"/>
    </source>
</evidence>
<evidence type="ECO:0000256" key="14">
    <source>
        <dbReference type="SAM" id="Phobius"/>
    </source>
</evidence>
<feature type="transmembrane region" description="Helical" evidence="14">
    <location>
        <begin position="28"/>
        <end position="53"/>
    </location>
</feature>
<feature type="transmembrane region" description="Helical" evidence="14">
    <location>
        <begin position="332"/>
        <end position="352"/>
    </location>
</feature>
<evidence type="ECO:0000256" key="9">
    <source>
        <dbReference type="ARBA" id="ARBA00023136"/>
    </source>
</evidence>
<keyword evidence="7 14" id="KW-1133">Transmembrane helix</keyword>
<evidence type="ECO:0000256" key="3">
    <source>
        <dbReference type="ARBA" id="ARBA00008655"/>
    </source>
</evidence>
<dbReference type="GO" id="GO:0019432">
    <property type="term" value="P:triglyceride biosynthetic process"/>
    <property type="evidence" value="ECO:0007669"/>
    <property type="project" value="TreeGrafter"/>
</dbReference>
<evidence type="ECO:0000256" key="11">
    <source>
        <dbReference type="ARBA" id="ARBA00023264"/>
    </source>
</evidence>
<reference evidence="16" key="1">
    <citation type="submission" date="2025-08" db="UniProtKB">
        <authorList>
            <consortium name="Ensembl"/>
        </authorList>
    </citation>
    <scope>IDENTIFICATION</scope>
</reference>
<evidence type="ECO:0000256" key="4">
    <source>
        <dbReference type="ARBA" id="ARBA00022516"/>
    </source>
</evidence>
<keyword evidence="6 14" id="KW-0812">Transmembrane</keyword>
<evidence type="ECO:0000256" key="5">
    <source>
        <dbReference type="ARBA" id="ARBA00022679"/>
    </source>
</evidence>
<dbReference type="Ensembl" id="ENSPMGT00000014295.1">
    <property type="protein sequence ID" value="ENSPMGP00000013398.1"/>
    <property type="gene ID" value="ENSPMGG00000002759.1"/>
</dbReference>
<keyword evidence="8" id="KW-0443">Lipid metabolism</keyword>
<evidence type="ECO:0000256" key="10">
    <source>
        <dbReference type="ARBA" id="ARBA00023209"/>
    </source>
</evidence>
<feature type="transmembrane region" description="Helical" evidence="14">
    <location>
        <begin position="145"/>
        <end position="163"/>
    </location>
</feature>
<evidence type="ECO:0000256" key="2">
    <source>
        <dbReference type="ARBA" id="ARBA00005189"/>
    </source>
</evidence>
<keyword evidence="5" id="KW-0808">Transferase</keyword>
<comment type="pathway">
    <text evidence="13">Phospholipid metabolism.</text>
</comment>
<comment type="pathway">
    <text evidence="2">Lipid metabolism.</text>
</comment>
<feature type="domain" description="Phospholipid/glycerol acyltransferase" evidence="15">
    <location>
        <begin position="196"/>
        <end position="315"/>
    </location>
</feature>
<comment type="similarity">
    <text evidence="3">Belongs to the 1-acyl-sn-glycerol-3-phosphate acyltransferase family.</text>
</comment>
<keyword evidence="11" id="KW-1208">Phospholipid metabolism</keyword>
<dbReference type="STRING" id="409849.ENSPMGP00000013398"/>
<dbReference type="GO" id="GO:0016020">
    <property type="term" value="C:membrane"/>
    <property type="evidence" value="ECO:0007669"/>
    <property type="project" value="UniProtKB-SubCell"/>
</dbReference>
<evidence type="ECO:0000256" key="8">
    <source>
        <dbReference type="ARBA" id="ARBA00023098"/>
    </source>
</evidence>
<dbReference type="Proteomes" id="UP000261520">
    <property type="component" value="Unplaced"/>
</dbReference>
<evidence type="ECO:0000256" key="13">
    <source>
        <dbReference type="ARBA" id="ARBA00025707"/>
    </source>
</evidence>
<protein>
    <recommendedName>
        <fullName evidence="15">Phospholipid/glycerol acyltransferase domain-containing protein</fullName>
    </recommendedName>
</protein>
<evidence type="ECO:0000313" key="17">
    <source>
        <dbReference type="Proteomes" id="UP000261520"/>
    </source>
</evidence>
<proteinExistence type="inferred from homology"/>
<organism evidence="16 17">
    <name type="scientific">Periophthalmus magnuspinnatus</name>
    <dbReference type="NCBI Taxonomy" id="409849"/>
    <lineage>
        <taxon>Eukaryota</taxon>
        <taxon>Metazoa</taxon>
        <taxon>Chordata</taxon>
        <taxon>Craniata</taxon>
        <taxon>Vertebrata</taxon>
        <taxon>Euteleostomi</taxon>
        <taxon>Actinopterygii</taxon>
        <taxon>Neopterygii</taxon>
        <taxon>Teleostei</taxon>
        <taxon>Neoteleostei</taxon>
        <taxon>Acanthomorphata</taxon>
        <taxon>Gobiaria</taxon>
        <taxon>Gobiiformes</taxon>
        <taxon>Gobioidei</taxon>
        <taxon>Gobiidae</taxon>
        <taxon>Oxudercinae</taxon>
        <taxon>Periophthalmus</taxon>
    </lineage>
</organism>
<dbReference type="AlphaFoldDB" id="A0A3B4A8M0"/>
<dbReference type="InterPro" id="IPR002123">
    <property type="entry name" value="Plipid/glycerol_acylTrfase"/>
</dbReference>
<dbReference type="PANTHER" id="PTHR23063:SF37">
    <property type="entry name" value="GLYCEROL-3-PHOSPHATE ACYLTRANSFERASE 4"/>
    <property type="match status" value="1"/>
</dbReference>
<comment type="subcellular location">
    <subcellularLocation>
        <location evidence="1">Membrane</location>
    </subcellularLocation>
</comment>
<keyword evidence="12" id="KW-0012">Acyltransferase</keyword>
<feature type="transmembrane region" description="Helical" evidence="14">
    <location>
        <begin position="255"/>
        <end position="275"/>
    </location>
</feature>
<dbReference type="InterPro" id="IPR045252">
    <property type="entry name" value="LPCAT1-like"/>
</dbReference>
<evidence type="ECO:0000256" key="12">
    <source>
        <dbReference type="ARBA" id="ARBA00023315"/>
    </source>
</evidence>
<evidence type="ECO:0000259" key="15">
    <source>
        <dbReference type="Pfam" id="PF01553"/>
    </source>
</evidence>
<dbReference type="GO" id="GO:0005783">
    <property type="term" value="C:endoplasmic reticulum"/>
    <property type="evidence" value="ECO:0007669"/>
    <property type="project" value="TreeGrafter"/>
</dbReference>
<dbReference type="PANTHER" id="PTHR23063">
    <property type="entry name" value="PHOSPHOLIPID ACYLTRANSFERASE"/>
    <property type="match status" value="1"/>
</dbReference>
<accession>A0A3B4A8M0</accession>
<name>A0A3B4A8M0_9GOBI</name>
<dbReference type="Pfam" id="PF01553">
    <property type="entry name" value="Acyltransferase"/>
    <property type="match status" value="1"/>
</dbReference>
<keyword evidence="17" id="KW-1185">Reference proteome</keyword>
<dbReference type="GO" id="GO:0004366">
    <property type="term" value="F:glycerol-3-phosphate O-acyltransferase activity"/>
    <property type="evidence" value="ECO:0007669"/>
    <property type="project" value="TreeGrafter"/>
</dbReference>
<dbReference type="CDD" id="cd07991">
    <property type="entry name" value="LPLAT_LPCAT1-like"/>
    <property type="match status" value="1"/>
</dbReference>